<dbReference type="InterPro" id="IPR059153">
    <property type="entry name" value="NSD_PHD-1st"/>
</dbReference>
<dbReference type="PANTHER" id="PTHR46235">
    <property type="entry name" value="PHD FINGER-CONTAINING PROTEIN DDB_G0268158"/>
    <property type="match status" value="1"/>
</dbReference>
<evidence type="ECO:0000259" key="6">
    <source>
        <dbReference type="PROSITE" id="PS50016"/>
    </source>
</evidence>
<dbReference type="GO" id="GO:0008270">
    <property type="term" value="F:zinc ion binding"/>
    <property type="evidence" value="ECO:0007669"/>
    <property type="project" value="UniProtKB-KW"/>
</dbReference>
<evidence type="ECO:0000313" key="8">
    <source>
        <dbReference type="Proteomes" id="UP000008312"/>
    </source>
</evidence>
<sequence>MSSFSDNICAICERPNCPVRCSGGCLRSFHIQCLRLTSVPDRSWKCNDCVKRSHECFECKQRELDSELVQCSYPDCRRYFHKREACCRCNPRSLSTLDFVCPSHRCYACHGPSDMNNPLLKCFRCTKCYHYSCLPPSVQSLDSKRIRECLQPKPTWRGIRSKCLLRSITPR</sequence>
<dbReference type="InterPro" id="IPR019787">
    <property type="entry name" value="Znf_PHD-finger"/>
</dbReference>
<feature type="domain" description="PHD-type" evidence="6">
    <location>
        <begin position="6"/>
        <end position="52"/>
    </location>
</feature>
<evidence type="ECO:0000313" key="7">
    <source>
        <dbReference type="EMBL" id="CBK22818.2"/>
    </source>
</evidence>
<dbReference type="Pfam" id="PF22908">
    <property type="entry name" value="PHD_NSD"/>
    <property type="match status" value="1"/>
</dbReference>
<dbReference type="InterPro" id="IPR001965">
    <property type="entry name" value="Znf_PHD"/>
</dbReference>
<gene>
    <name evidence="7" type="ORF">GSBLH_T00006511001</name>
</gene>
<dbReference type="PROSITE" id="PS01359">
    <property type="entry name" value="ZF_PHD_1"/>
    <property type="match status" value="1"/>
</dbReference>
<dbReference type="PANTHER" id="PTHR46235:SF3">
    <property type="entry name" value="PHD FINGER-CONTAINING PROTEIN DDB_G0268158"/>
    <property type="match status" value="1"/>
</dbReference>
<dbReference type="GO" id="GO:0006338">
    <property type="term" value="P:chromatin remodeling"/>
    <property type="evidence" value="ECO:0007669"/>
    <property type="project" value="UniProtKB-ARBA"/>
</dbReference>
<dbReference type="Gene3D" id="3.30.40.10">
    <property type="entry name" value="Zinc/RING finger domain, C3HC4 (zinc finger)"/>
    <property type="match status" value="2"/>
</dbReference>
<proteinExistence type="predicted"/>
<evidence type="ECO:0000256" key="3">
    <source>
        <dbReference type="ARBA" id="ARBA00022771"/>
    </source>
</evidence>
<protein>
    <recommendedName>
        <fullName evidence="6">PHD-type domain-containing protein</fullName>
    </recommendedName>
</protein>
<dbReference type="OMA" id="RSHECFE"/>
<reference evidence="7" key="1">
    <citation type="submission" date="2010-02" db="EMBL/GenBank/DDBJ databases">
        <title>Sequencing and annotation of the Blastocystis hominis genome.</title>
        <authorList>
            <person name="Wincker P."/>
        </authorList>
    </citation>
    <scope>NUCLEOTIDE SEQUENCE</scope>
    <source>
        <strain evidence="7">Singapore isolate B</strain>
    </source>
</reference>
<dbReference type="SUPFAM" id="SSF57903">
    <property type="entry name" value="FYVE/PHD zinc finger"/>
    <property type="match status" value="2"/>
</dbReference>
<dbReference type="InterPro" id="IPR055197">
    <property type="entry name" value="PHDvar_NSD"/>
</dbReference>
<evidence type="ECO:0000256" key="5">
    <source>
        <dbReference type="PROSITE-ProRule" id="PRU00146"/>
    </source>
</evidence>
<dbReference type="InterPro" id="IPR013083">
    <property type="entry name" value="Znf_RING/FYVE/PHD"/>
</dbReference>
<keyword evidence="3 5" id="KW-0863">Zinc-finger</keyword>
<evidence type="ECO:0000256" key="1">
    <source>
        <dbReference type="ARBA" id="ARBA00022723"/>
    </source>
</evidence>
<evidence type="ECO:0000256" key="2">
    <source>
        <dbReference type="ARBA" id="ARBA00022737"/>
    </source>
</evidence>
<dbReference type="OrthoDB" id="5411773at2759"/>
<dbReference type="PROSITE" id="PS50016">
    <property type="entry name" value="ZF_PHD_2"/>
    <property type="match status" value="1"/>
</dbReference>
<dbReference type="EMBL" id="FN668651">
    <property type="protein sequence ID" value="CBK22818.2"/>
    <property type="molecule type" value="Genomic_DNA"/>
</dbReference>
<keyword evidence="1" id="KW-0479">Metal-binding</keyword>
<keyword evidence="4" id="KW-0862">Zinc</keyword>
<name>D8M429_BLAHO</name>
<dbReference type="AlphaFoldDB" id="D8M429"/>
<dbReference type="GeneID" id="24922635"/>
<dbReference type="InterPro" id="IPR055198">
    <property type="entry name" value="NSD_PHD"/>
</dbReference>
<dbReference type="SMART" id="SM00249">
    <property type="entry name" value="PHD"/>
    <property type="match status" value="3"/>
</dbReference>
<organism evidence="7">
    <name type="scientific">Blastocystis hominis</name>
    <dbReference type="NCBI Taxonomy" id="12968"/>
    <lineage>
        <taxon>Eukaryota</taxon>
        <taxon>Sar</taxon>
        <taxon>Stramenopiles</taxon>
        <taxon>Bigyra</taxon>
        <taxon>Opalozoa</taxon>
        <taxon>Opalinata</taxon>
        <taxon>Blastocystidae</taxon>
        <taxon>Blastocystis</taxon>
    </lineage>
</organism>
<evidence type="ECO:0000256" key="4">
    <source>
        <dbReference type="ARBA" id="ARBA00022833"/>
    </source>
</evidence>
<dbReference type="Proteomes" id="UP000008312">
    <property type="component" value="Unassembled WGS sequence"/>
</dbReference>
<dbReference type="InParanoid" id="D8M429"/>
<dbReference type="InterPro" id="IPR011011">
    <property type="entry name" value="Znf_FYVE_PHD"/>
</dbReference>
<dbReference type="Pfam" id="PF23004">
    <property type="entry name" value="PHDvar_NSD"/>
    <property type="match status" value="1"/>
</dbReference>
<keyword evidence="2" id="KW-0677">Repeat</keyword>
<dbReference type="RefSeq" id="XP_012896866.1">
    <property type="nucleotide sequence ID" value="XM_013041412.1"/>
</dbReference>
<keyword evidence="8" id="KW-1185">Reference proteome</keyword>
<dbReference type="Pfam" id="PF23011">
    <property type="entry name" value="PHD-1st_NSD"/>
    <property type="match status" value="1"/>
</dbReference>
<dbReference type="InterPro" id="IPR019786">
    <property type="entry name" value="Zinc_finger_PHD-type_CS"/>
</dbReference>
<accession>D8M429</accession>